<feature type="region of interest" description="Disordered" evidence="1">
    <location>
        <begin position="1"/>
        <end position="21"/>
    </location>
</feature>
<evidence type="ECO:0000313" key="2">
    <source>
        <dbReference type="EMBL" id="AFK34891.1"/>
    </source>
</evidence>
<evidence type="ECO:0000256" key="1">
    <source>
        <dbReference type="SAM" id="MobiDB-lite"/>
    </source>
</evidence>
<reference evidence="2" key="1">
    <citation type="submission" date="2012-05" db="EMBL/GenBank/DDBJ databases">
        <authorList>
            <person name="Krishnakumar V."/>
            <person name="Cheung F."/>
            <person name="Xiao Y."/>
            <person name="Chan A."/>
            <person name="Moskal W.A."/>
            <person name="Town C.D."/>
        </authorList>
    </citation>
    <scope>NUCLEOTIDE SEQUENCE</scope>
</reference>
<name>I3S3P9_LOTJA</name>
<accession>I3S3P9</accession>
<protein>
    <submittedName>
        <fullName evidence="2">Uncharacterized protein</fullName>
    </submittedName>
</protein>
<proteinExistence type="evidence at transcript level"/>
<sequence>MDAQSMGPSCPSTTSSSYFSPSHRLCHQCQFSQPPCSLVHLCFHGCGDIDVLHYFLGLHCS</sequence>
<dbReference type="AlphaFoldDB" id="I3S3P9"/>
<dbReference type="EMBL" id="BT135096">
    <property type="protein sequence ID" value="AFK34891.1"/>
    <property type="molecule type" value="mRNA"/>
</dbReference>
<organism evidence="2">
    <name type="scientific">Lotus japonicus</name>
    <name type="common">Lotus corniculatus var. japonicus</name>
    <dbReference type="NCBI Taxonomy" id="34305"/>
    <lineage>
        <taxon>Eukaryota</taxon>
        <taxon>Viridiplantae</taxon>
        <taxon>Streptophyta</taxon>
        <taxon>Embryophyta</taxon>
        <taxon>Tracheophyta</taxon>
        <taxon>Spermatophyta</taxon>
        <taxon>Magnoliopsida</taxon>
        <taxon>eudicotyledons</taxon>
        <taxon>Gunneridae</taxon>
        <taxon>Pentapetalae</taxon>
        <taxon>rosids</taxon>
        <taxon>fabids</taxon>
        <taxon>Fabales</taxon>
        <taxon>Fabaceae</taxon>
        <taxon>Papilionoideae</taxon>
        <taxon>50 kb inversion clade</taxon>
        <taxon>NPAAA clade</taxon>
        <taxon>Hologalegina</taxon>
        <taxon>robinioid clade</taxon>
        <taxon>Loteae</taxon>
        <taxon>Lotus</taxon>
    </lineage>
</organism>